<sequence length="216" mass="24214">MAANLRNIDRYLTDEFVAAVKETVDNDGSQSYAKIAADMGCHKSTILRTIKKDNDYSFHRKSHRMFITNVSKETAALMNDVKHDQTSNRQNVRCICKDIEKVPIVKHTKFPSSVTVLGVISSEGCAMSPFFFQKSPSVTAEIYQEVLWSVVKPWMDEIAAGRLYVFQQDPGVAAQQCSSPLVAGLVAALFTLNTPDYFFLSGIIRRYGQGYGRQRV</sequence>
<dbReference type="Proteomes" id="UP000597762">
    <property type="component" value="Unassembled WGS sequence"/>
</dbReference>
<organism evidence="1 2">
    <name type="scientific">Acanthosepion pharaonis</name>
    <name type="common">Pharaoh cuttlefish</name>
    <name type="synonym">Sepia pharaonis</name>
    <dbReference type="NCBI Taxonomy" id="158019"/>
    <lineage>
        <taxon>Eukaryota</taxon>
        <taxon>Metazoa</taxon>
        <taxon>Spiralia</taxon>
        <taxon>Lophotrochozoa</taxon>
        <taxon>Mollusca</taxon>
        <taxon>Cephalopoda</taxon>
        <taxon>Coleoidea</taxon>
        <taxon>Decapodiformes</taxon>
        <taxon>Sepiida</taxon>
        <taxon>Sepiina</taxon>
        <taxon>Sepiidae</taxon>
        <taxon>Acanthosepion</taxon>
    </lineage>
</organism>
<dbReference type="EMBL" id="CAHIKZ030001079">
    <property type="protein sequence ID" value="CAE1251709.1"/>
    <property type="molecule type" value="Genomic_DNA"/>
</dbReference>
<comment type="caution">
    <text evidence="1">The sequence shown here is derived from an EMBL/GenBank/DDBJ whole genome shotgun (WGS) entry which is preliminary data.</text>
</comment>
<proteinExistence type="predicted"/>
<evidence type="ECO:0000313" key="1">
    <source>
        <dbReference type="EMBL" id="CAE1251709.1"/>
    </source>
</evidence>
<keyword evidence="2" id="KW-1185">Reference proteome</keyword>
<dbReference type="GO" id="GO:0003676">
    <property type="term" value="F:nucleic acid binding"/>
    <property type="evidence" value="ECO:0007669"/>
    <property type="project" value="InterPro"/>
</dbReference>
<dbReference type="InterPro" id="IPR036397">
    <property type="entry name" value="RNaseH_sf"/>
</dbReference>
<dbReference type="AlphaFoldDB" id="A0A812C104"/>
<dbReference type="Gene3D" id="3.30.420.10">
    <property type="entry name" value="Ribonuclease H-like superfamily/Ribonuclease H"/>
    <property type="match status" value="1"/>
</dbReference>
<accession>A0A812C104</accession>
<protein>
    <submittedName>
        <fullName evidence="1">Uncharacterized protein</fullName>
    </submittedName>
</protein>
<reference evidence="1" key="1">
    <citation type="submission" date="2021-01" db="EMBL/GenBank/DDBJ databases">
        <authorList>
            <person name="Li R."/>
            <person name="Bekaert M."/>
        </authorList>
    </citation>
    <scope>NUCLEOTIDE SEQUENCE</scope>
    <source>
        <strain evidence="1">Farmed</strain>
    </source>
</reference>
<evidence type="ECO:0000313" key="2">
    <source>
        <dbReference type="Proteomes" id="UP000597762"/>
    </source>
</evidence>
<gene>
    <name evidence="1" type="ORF">SPHA_27635</name>
</gene>
<name>A0A812C104_ACAPH</name>
<dbReference type="OrthoDB" id="7540217at2759"/>